<accession>A0A7M5U155</accession>
<feature type="transmembrane region" description="Helical" evidence="1">
    <location>
        <begin position="163"/>
        <end position="185"/>
    </location>
</feature>
<organism evidence="2 3">
    <name type="scientific">Clytia hemisphaerica</name>
    <dbReference type="NCBI Taxonomy" id="252671"/>
    <lineage>
        <taxon>Eukaryota</taxon>
        <taxon>Metazoa</taxon>
        <taxon>Cnidaria</taxon>
        <taxon>Hydrozoa</taxon>
        <taxon>Hydroidolina</taxon>
        <taxon>Leptothecata</taxon>
        <taxon>Obeliida</taxon>
        <taxon>Clytiidae</taxon>
        <taxon>Clytia</taxon>
    </lineage>
</organism>
<keyword evidence="1" id="KW-0812">Transmembrane</keyword>
<evidence type="ECO:0000256" key="1">
    <source>
        <dbReference type="SAM" id="Phobius"/>
    </source>
</evidence>
<dbReference type="AlphaFoldDB" id="A0A7M5U155"/>
<reference evidence="2" key="1">
    <citation type="submission" date="2021-01" db="UniProtKB">
        <authorList>
            <consortium name="EnsemblMetazoa"/>
        </authorList>
    </citation>
    <scope>IDENTIFICATION</scope>
</reference>
<evidence type="ECO:0000313" key="3">
    <source>
        <dbReference type="Proteomes" id="UP000594262"/>
    </source>
</evidence>
<protein>
    <submittedName>
        <fullName evidence="2">Uncharacterized protein</fullName>
    </submittedName>
</protein>
<sequence length="206" mass="23103">KPLNVFVLNSRPNEIFDTMKMNMFQTKMNAKRLLCYAISVVLKFTNAVVDIEIGHGEDIQMTWNIPPTANNLFIYLGSQRDAPVLAHISKGEIAYSKKLTEARFGTRLFIQMVDSDLKLTIVDAQDSDEETYTATAQFGIGEVKILQSFRVEVTGLSSTDTGIIVGIVVAIVVLIVVLILIRYCYDRNYNPADHLTDPEKDSETHI</sequence>
<dbReference type="EnsemblMetazoa" id="CLYHEMT004717.2">
    <property type="protein sequence ID" value="CLYHEMP004717.2"/>
    <property type="gene ID" value="CLYHEMG004717"/>
</dbReference>
<name>A0A7M5U155_9CNID</name>
<keyword evidence="1" id="KW-1133">Transmembrane helix</keyword>
<proteinExistence type="predicted"/>
<keyword evidence="3" id="KW-1185">Reference proteome</keyword>
<dbReference type="Proteomes" id="UP000594262">
    <property type="component" value="Unplaced"/>
</dbReference>
<evidence type="ECO:0000313" key="2">
    <source>
        <dbReference type="EnsemblMetazoa" id="CLYHEMP004717.2"/>
    </source>
</evidence>
<keyword evidence="1" id="KW-0472">Membrane</keyword>